<dbReference type="SUPFAM" id="SSF52743">
    <property type="entry name" value="Subtilisin-like"/>
    <property type="match status" value="1"/>
</dbReference>
<dbReference type="Proteomes" id="UP000770015">
    <property type="component" value="Unassembled WGS sequence"/>
</dbReference>
<evidence type="ECO:0000313" key="8">
    <source>
        <dbReference type="Proteomes" id="UP000770015"/>
    </source>
</evidence>
<dbReference type="GO" id="GO:0004252">
    <property type="term" value="F:serine-type endopeptidase activity"/>
    <property type="evidence" value="ECO:0007669"/>
    <property type="project" value="UniProtKB-UniRule"/>
</dbReference>
<feature type="compositionally biased region" description="Basic and acidic residues" evidence="5">
    <location>
        <begin position="565"/>
        <end position="576"/>
    </location>
</feature>
<evidence type="ECO:0000256" key="5">
    <source>
        <dbReference type="SAM" id="MobiDB-lite"/>
    </source>
</evidence>
<dbReference type="GO" id="GO:0006508">
    <property type="term" value="P:proteolysis"/>
    <property type="evidence" value="ECO:0007669"/>
    <property type="project" value="UniProtKB-KW"/>
</dbReference>
<reference evidence="7" key="1">
    <citation type="journal article" date="2021" name="Nat. Commun.">
        <title>Genetic determinants of endophytism in the Arabidopsis root mycobiome.</title>
        <authorList>
            <person name="Mesny F."/>
            <person name="Miyauchi S."/>
            <person name="Thiergart T."/>
            <person name="Pickel B."/>
            <person name="Atanasova L."/>
            <person name="Karlsson M."/>
            <person name="Huettel B."/>
            <person name="Barry K.W."/>
            <person name="Haridas S."/>
            <person name="Chen C."/>
            <person name="Bauer D."/>
            <person name="Andreopoulos W."/>
            <person name="Pangilinan J."/>
            <person name="LaButti K."/>
            <person name="Riley R."/>
            <person name="Lipzen A."/>
            <person name="Clum A."/>
            <person name="Drula E."/>
            <person name="Henrissat B."/>
            <person name="Kohler A."/>
            <person name="Grigoriev I.V."/>
            <person name="Martin F.M."/>
            <person name="Hacquard S."/>
        </authorList>
    </citation>
    <scope>NUCLEOTIDE SEQUENCE</scope>
    <source>
        <strain evidence="7">MPI-SDFR-AT-0117</strain>
    </source>
</reference>
<dbReference type="EMBL" id="JAGSXJ010000005">
    <property type="protein sequence ID" value="KAH6691548.1"/>
    <property type="molecule type" value="Genomic_DNA"/>
</dbReference>
<dbReference type="OrthoDB" id="5093543at2759"/>
<feature type="compositionally biased region" description="Polar residues" evidence="5">
    <location>
        <begin position="188"/>
        <end position="213"/>
    </location>
</feature>
<proteinExistence type="inferred from homology"/>
<evidence type="ECO:0000313" key="7">
    <source>
        <dbReference type="EMBL" id="KAH6691548.1"/>
    </source>
</evidence>
<feature type="domain" description="Peptidase S8/S53" evidence="6">
    <location>
        <begin position="628"/>
        <end position="862"/>
    </location>
</feature>
<name>A0A9P9AAT8_9PEZI</name>
<evidence type="ECO:0000256" key="4">
    <source>
        <dbReference type="PROSITE-ProRule" id="PRU01240"/>
    </source>
</evidence>
<dbReference type="InterPro" id="IPR000209">
    <property type="entry name" value="Peptidase_S8/S53_dom"/>
</dbReference>
<dbReference type="Gene3D" id="3.40.50.200">
    <property type="entry name" value="Peptidase S8/S53 domain"/>
    <property type="match status" value="1"/>
</dbReference>
<comment type="caution">
    <text evidence="7">The sequence shown here is derived from an EMBL/GenBank/DDBJ whole genome shotgun (WGS) entry which is preliminary data.</text>
</comment>
<dbReference type="InterPro" id="IPR036852">
    <property type="entry name" value="Peptidase_S8/S53_dom_sf"/>
</dbReference>
<keyword evidence="8" id="KW-1185">Reference proteome</keyword>
<keyword evidence="2 4" id="KW-0378">Hydrolase</keyword>
<comment type="similarity">
    <text evidence="4">Belongs to the peptidase S8 family.</text>
</comment>
<feature type="active site" description="Charge relay system" evidence="4">
    <location>
        <position position="848"/>
    </location>
</feature>
<keyword evidence="1 4" id="KW-0645">Protease</keyword>
<feature type="compositionally biased region" description="Basic and acidic residues" evidence="5">
    <location>
        <begin position="73"/>
        <end position="83"/>
    </location>
</feature>
<feature type="region of interest" description="Disordered" evidence="5">
    <location>
        <begin position="565"/>
        <end position="586"/>
    </location>
</feature>
<keyword evidence="3 4" id="KW-0720">Serine protease</keyword>
<dbReference type="CDD" id="cd07491">
    <property type="entry name" value="Peptidases_S8_7"/>
    <property type="match status" value="1"/>
</dbReference>
<feature type="compositionally biased region" description="Basic and acidic residues" evidence="5">
    <location>
        <begin position="107"/>
        <end position="176"/>
    </location>
</feature>
<feature type="compositionally biased region" description="Low complexity" evidence="5">
    <location>
        <begin position="96"/>
        <end position="106"/>
    </location>
</feature>
<evidence type="ECO:0000256" key="1">
    <source>
        <dbReference type="ARBA" id="ARBA00022670"/>
    </source>
</evidence>
<evidence type="ECO:0000259" key="6">
    <source>
        <dbReference type="Pfam" id="PF00082"/>
    </source>
</evidence>
<gene>
    <name evidence="7" type="ORF">F5X68DRAFT_202092</name>
</gene>
<evidence type="ECO:0000256" key="2">
    <source>
        <dbReference type="ARBA" id="ARBA00022801"/>
    </source>
</evidence>
<dbReference type="AlphaFoldDB" id="A0A9P9AAT8"/>
<feature type="region of interest" description="Disordered" evidence="5">
    <location>
        <begin position="69"/>
        <end position="248"/>
    </location>
</feature>
<sequence>MHLAVDFGKYTDERASLVALFVERDLAALRNNPAARGTFLDVADHDGLSVYQEHERTRLAVSKSYDKWLQSRNDPEKSRRDESVNGMEPPGKSAVRAPRAAASSREIAPRREGPSKGAGDRANDRPERGPEKELDERELLRQKKKAEEAARLKDGHLSTKAGLREERDGQGRDNSRARPARASDLPANLTQLNTNARNTEPAPNTPIKRSSTARFDAKPAQEKPVQERPRPRPAMKSMPSRKKGTMPEWTKNSDALLLSLKLHYMRTRNEEMALSFLYGTNFDDVRISFDYDRLPRKIVWSDFTNRLGKDHSSGIKFDRVLQYVSFPHVEVTERGIKADRERDAELKTGIRQLGGLGRKDMKYFFNWLHSKGVRHIIQLSVEDSGDANGKVHSDQAIQDSLERFVVDNLDWRKTDLDPETILHVSSKATEKEGSAPEETQNALVAPEQQLKQIYLRWSGSSAVLRAWGGSDGLAMLPRLETVYLFRPSSEKLFDNTQWTNKKIREFQDRLNRNRRLLSSGRVEMAGDQETLQVLGTAASDNQSQSDVEGQIEDVQVIATDVGTEEQRNAASRDRPHFSASSPAKGVNSHRWLDSTARFAEEMKPFWDQTVLDFLQSRQNKGTAEGIENDVVVALIDDGVDVFETAYSNQVLEGKSFDFHNGKVRPPFSSARGHGSVMANMILRICPMAKVYPIRLRTFDNPNGKTNIDKDYAAQAVQAALDKKATIISMSWTLPMSKDKSDEAAKNKLHKVLEKAVERNVLMFCSAPDEGKFSEFDYPSGPWRDRFFRIGAASADGKVFSWTPEVGITYVLPGVDVVKDQISSRVFDTSSSRGASSRAVEIKYETGSSVATALAAGLAAMIMYCVKASILAVKTANQNKGDIVGFIPDDGATLIADPDAMKRAFAQLGSVTSNKFVQVWEELDKVSEVLETWRRTSNPPPEVKLGFIREYSAFGLKLAASIKP</sequence>
<organism evidence="7 8">
    <name type="scientific">Plectosphaerella plurivora</name>
    <dbReference type="NCBI Taxonomy" id="936078"/>
    <lineage>
        <taxon>Eukaryota</taxon>
        <taxon>Fungi</taxon>
        <taxon>Dikarya</taxon>
        <taxon>Ascomycota</taxon>
        <taxon>Pezizomycotina</taxon>
        <taxon>Sordariomycetes</taxon>
        <taxon>Hypocreomycetidae</taxon>
        <taxon>Glomerellales</taxon>
        <taxon>Plectosphaerellaceae</taxon>
        <taxon>Plectosphaerella</taxon>
    </lineage>
</organism>
<feature type="active site" description="Charge relay system" evidence="4">
    <location>
        <position position="636"/>
    </location>
</feature>
<accession>A0A9P9AAT8</accession>
<protein>
    <recommendedName>
        <fullName evidence="6">Peptidase S8/S53 domain-containing protein</fullName>
    </recommendedName>
</protein>
<dbReference type="PROSITE" id="PS51892">
    <property type="entry name" value="SUBTILASE"/>
    <property type="match status" value="1"/>
</dbReference>
<dbReference type="PRINTS" id="PR00723">
    <property type="entry name" value="SUBTILISIN"/>
</dbReference>
<feature type="compositionally biased region" description="Basic and acidic residues" evidence="5">
    <location>
        <begin position="215"/>
        <end position="230"/>
    </location>
</feature>
<evidence type="ECO:0000256" key="3">
    <source>
        <dbReference type="ARBA" id="ARBA00022825"/>
    </source>
</evidence>
<feature type="active site" description="Charge relay system" evidence="4">
    <location>
        <position position="673"/>
    </location>
</feature>
<dbReference type="Pfam" id="PF00082">
    <property type="entry name" value="Peptidase_S8"/>
    <property type="match status" value="1"/>
</dbReference>
<dbReference type="InterPro" id="IPR015500">
    <property type="entry name" value="Peptidase_S8_subtilisin-rel"/>
</dbReference>